<dbReference type="AlphaFoldDB" id="A0A1M5RCF9"/>
<reference evidence="1 2" key="1">
    <citation type="submission" date="2016-11" db="EMBL/GenBank/DDBJ databases">
        <authorList>
            <person name="Jaros S."/>
            <person name="Januszkiewicz K."/>
            <person name="Wedrychowicz H."/>
        </authorList>
    </citation>
    <scope>NUCLEOTIDE SEQUENCE [LARGE SCALE GENOMIC DNA]</scope>
    <source>
        <strain evidence="1 2">GAS138</strain>
    </source>
</reference>
<dbReference type="EMBL" id="LT670817">
    <property type="protein sequence ID" value="SHH23719.1"/>
    <property type="molecule type" value="Genomic_DNA"/>
</dbReference>
<name>A0A1M5RCF9_9BRAD</name>
<proteinExistence type="predicted"/>
<accession>A0A1M5RCF9</accession>
<evidence type="ECO:0000313" key="1">
    <source>
        <dbReference type="EMBL" id="SHH23719.1"/>
    </source>
</evidence>
<protein>
    <submittedName>
        <fullName evidence="1">Uncharacterized protein</fullName>
    </submittedName>
</protein>
<evidence type="ECO:0000313" key="2">
    <source>
        <dbReference type="Proteomes" id="UP000189796"/>
    </source>
</evidence>
<organism evidence="1 2">
    <name type="scientific">Bradyrhizobium erythrophlei</name>
    <dbReference type="NCBI Taxonomy" id="1437360"/>
    <lineage>
        <taxon>Bacteria</taxon>
        <taxon>Pseudomonadati</taxon>
        <taxon>Pseudomonadota</taxon>
        <taxon>Alphaproteobacteria</taxon>
        <taxon>Hyphomicrobiales</taxon>
        <taxon>Nitrobacteraceae</taxon>
        <taxon>Bradyrhizobium</taxon>
    </lineage>
</organism>
<sequence>MVGSFELKNDEVDVSEASVASVNGAIVLTAEAQVYARDHNFHYAMQLDEPLRKASKLLSDHCFICPDEKE</sequence>
<dbReference type="Proteomes" id="UP000189796">
    <property type="component" value="Chromosome I"/>
</dbReference>
<gene>
    <name evidence="1" type="ORF">SAMN05443248_4166</name>
</gene>